<dbReference type="PANTHER" id="PTHR34823">
    <property type="entry name" value="GLCNAC-BINDING PROTEIN A"/>
    <property type="match status" value="1"/>
</dbReference>
<dbReference type="SUPFAM" id="SSF81296">
    <property type="entry name" value="E set domains"/>
    <property type="match status" value="1"/>
</dbReference>
<dbReference type="InterPro" id="IPR013783">
    <property type="entry name" value="Ig-like_fold"/>
</dbReference>
<dbReference type="Gene3D" id="2.60.40.10">
    <property type="entry name" value="Immunoglobulins"/>
    <property type="match status" value="2"/>
</dbReference>
<dbReference type="AlphaFoldDB" id="A0A6J7MR44"/>
<sequence length="450" mass="46108">MKPTMVARTAALLSPIVLLGTALALASPVQAHGYVSGPYSRAAACKMGLNTGCGGIVYEPQSLEAPKGFPAAGPADGRIASAGTAFTELDQQSYGRWYKNAIGTGPLTINWTYTAAHRTSQWSYYMTKQSWDPNAPLKRADLELITTVAHDGSAANTRPAHTITVPANRSGYHVILAVWDVADTVNAFYNVIDVNVTPGGGDGSAPTAPGKVLSSGVTASTVDLSWSAASDNVGVTGYTVFRDGVSIGSSATTRYTDRGLAAGRSYLYTVRANDAAGNTSASSTAITVVTAAAGALPDTQAPSAPSGLHSMGESESTVDLMWSPSTDNVGVKNYSVLRDGLVVAQTAATSYTDSGRVAGATYRYEIIATDAAGNASPRSGALTVATKSAATSTGSGSTGSGSASPWSATGRYTVGDLVTNGGGTYRCIQAYQGNGDPNWILAPSLWSRVA</sequence>
<dbReference type="CDD" id="cd00063">
    <property type="entry name" value="FN3"/>
    <property type="match status" value="2"/>
</dbReference>
<keyword evidence="1" id="KW-0732">Signal</keyword>
<dbReference type="PROSITE" id="PS50853">
    <property type="entry name" value="FN3"/>
    <property type="match status" value="2"/>
</dbReference>
<dbReference type="InterPro" id="IPR014756">
    <property type="entry name" value="Ig_E-set"/>
</dbReference>
<accession>A0A6J7MR44</accession>
<evidence type="ECO:0000313" key="3">
    <source>
        <dbReference type="EMBL" id="CAB4980214.1"/>
    </source>
</evidence>
<dbReference type="CDD" id="cd12214">
    <property type="entry name" value="ChiA1_BD"/>
    <property type="match status" value="1"/>
</dbReference>
<feature type="domain" description="Fibronectin type-III" evidence="2">
    <location>
        <begin position="304"/>
        <end position="389"/>
    </location>
</feature>
<dbReference type="EMBL" id="CAFBOM010000051">
    <property type="protein sequence ID" value="CAB4980214.1"/>
    <property type="molecule type" value="Genomic_DNA"/>
</dbReference>
<dbReference type="CDD" id="cd21177">
    <property type="entry name" value="LPMO_AA10"/>
    <property type="match status" value="1"/>
</dbReference>
<dbReference type="InterPro" id="IPR036116">
    <property type="entry name" value="FN3_sf"/>
</dbReference>
<evidence type="ECO:0000259" key="2">
    <source>
        <dbReference type="PROSITE" id="PS50853"/>
    </source>
</evidence>
<organism evidence="3">
    <name type="scientific">freshwater metagenome</name>
    <dbReference type="NCBI Taxonomy" id="449393"/>
    <lineage>
        <taxon>unclassified sequences</taxon>
        <taxon>metagenomes</taxon>
        <taxon>ecological metagenomes</taxon>
    </lineage>
</organism>
<gene>
    <name evidence="3" type="ORF">UFOPK3957_00434</name>
</gene>
<dbReference type="InterPro" id="IPR003961">
    <property type="entry name" value="FN3_dom"/>
</dbReference>
<dbReference type="Gene3D" id="2.10.10.20">
    <property type="entry name" value="Carbohydrate-binding module superfamily 5/12"/>
    <property type="match status" value="1"/>
</dbReference>
<dbReference type="InterPro" id="IPR051024">
    <property type="entry name" value="GlcNAc_Chitin_IntDeg"/>
</dbReference>
<dbReference type="InterPro" id="IPR004302">
    <property type="entry name" value="Cellulose/chitin-bd_N"/>
</dbReference>
<evidence type="ECO:0000256" key="1">
    <source>
        <dbReference type="ARBA" id="ARBA00022729"/>
    </source>
</evidence>
<name>A0A6J7MR44_9ZZZZ</name>
<dbReference type="SMART" id="SM00060">
    <property type="entry name" value="FN3"/>
    <property type="match status" value="2"/>
</dbReference>
<dbReference type="SUPFAM" id="SSF49265">
    <property type="entry name" value="Fibronectin type III"/>
    <property type="match status" value="1"/>
</dbReference>
<dbReference type="Pfam" id="PF00041">
    <property type="entry name" value="fn3"/>
    <property type="match status" value="1"/>
</dbReference>
<proteinExistence type="predicted"/>
<dbReference type="Pfam" id="PF03067">
    <property type="entry name" value="LPMO_10"/>
    <property type="match status" value="1"/>
</dbReference>
<dbReference type="PANTHER" id="PTHR34823:SF1">
    <property type="entry name" value="CHITIN-BINDING TYPE-4 DOMAIN-CONTAINING PROTEIN"/>
    <property type="match status" value="1"/>
</dbReference>
<feature type="domain" description="Fibronectin type-III" evidence="2">
    <location>
        <begin position="208"/>
        <end position="293"/>
    </location>
</feature>
<dbReference type="Gene3D" id="2.70.50.50">
    <property type="entry name" value="chitin-binding protein cbp21"/>
    <property type="match status" value="1"/>
</dbReference>
<protein>
    <submittedName>
        <fullName evidence="3">Unannotated protein</fullName>
    </submittedName>
</protein>
<reference evidence="3" key="1">
    <citation type="submission" date="2020-05" db="EMBL/GenBank/DDBJ databases">
        <authorList>
            <person name="Chiriac C."/>
            <person name="Salcher M."/>
            <person name="Ghai R."/>
            <person name="Kavagutti S V."/>
        </authorList>
    </citation>
    <scope>NUCLEOTIDE SEQUENCE</scope>
</reference>